<dbReference type="KEGG" id="otd:J1M35_07755"/>
<protein>
    <recommendedName>
        <fullName evidence="3">Ribbon-helix-helix CopG family protein</fullName>
    </recommendedName>
</protein>
<dbReference type="AlphaFoldDB" id="A0A975H4V0"/>
<evidence type="ECO:0008006" key="3">
    <source>
        <dbReference type="Google" id="ProtNLM"/>
    </source>
</evidence>
<name>A0A975H4V0_9BURK</name>
<proteinExistence type="predicted"/>
<reference evidence="1" key="1">
    <citation type="submission" date="2021-03" db="EMBL/GenBank/DDBJ databases">
        <title>Ottowia sp. 27C isolated from the cloaca of a Giant Asian pond turtle (Heosemys grandis).</title>
        <authorList>
            <person name="Spergser J."/>
            <person name="Busse H.-J."/>
        </authorList>
    </citation>
    <scope>NUCLEOTIDE SEQUENCE</scope>
    <source>
        <strain evidence="1">27C</strain>
    </source>
</reference>
<accession>A0A975H4V0</accession>
<dbReference type="InterPro" id="IPR045944">
    <property type="entry name" value="DUF6364"/>
</dbReference>
<organism evidence="1 2">
    <name type="scientific">Ottowia testudinis</name>
    <dbReference type="NCBI Taxonomy" id="2816950"/>
    <lineage>
        <taxon>Bacteria</taxon>
        <taxon>Pseudomonadati</taxon>
        <taxon>Pseudomonadota</taxon>
        <taxon>Betaproteobacteria</taxon>
        <taxon>Burkholderiales</taxon>
        <taxon>Comamonadaceae</taxon>
        <taxon>Ottowia</taxon>
    </lineage>
</organism>
<dbReference type="Pfam" id="PF19891">
    <property type="entry name" value="DUF6364"/>
    <property type="match status" value="1"/>
</dbReference>
<keyword evidence="2" id="KW-1185">Reference proteome</keyword>
<evidence type="ECO:0000313" key="1">
    <source>
        <dbReference type="EMBL" id="QTD46755.1"/>
    </source>
</evidence>
<gene>
    <name evidence="1" type="ORF">J1M35_07755</name>
</gene>
<dbReference type="Proteomes" id="UP000663903">
    <property type="component" value="Chromosome"/>
</dbReference>
<sequence length="86" mass="8995">MTNLTISLDEDTVRKARLRAIEEGTSVSAKVRDFLARYARGDNGDSAQALAGGVTLPVFDGRHGLAPGVNPLSNQSLLAAAEDDAV</sequence>
<evidence type="ECO:0000313" key="2">
    <source>
        <dbReference type="Proteomes" id="UP000663903"/>
    </source>
</evidence>
<dbReference type="RefSeq" id="WP_208010654.1">
    <property type="nucleotide sequence ID" value="NZ_CP071796.1"/>
</dbReference>
<dbReference type="EMBL" id="CP071796">
    <property type="protein sequence ID" value="QTD46755.1"/>
    <property type="molecule type" value="Genomic_DNA"/>
</dbReference>